<comment type="function">
    <text evidence="1">Allows the formation of correctly charged Asn-tRNA(Asn) or Gln-tRNA(Gln) through the transamidation of misacylated Asp-tRNA(Asn) or Glu-tRNA(Gln) in organisms which lack either or both of asparaginyl-tRNA or glutaminyl-tRNA synthetases. The reaction takes place in the presence of glutamine and ATP through an activated phospho-Asp-tRNA(Asn) or phospho-Glu-tRNA(Gln).</text>
</comment>
<dbReference type="PANTHER" id="PTHR15004">
    <property type="entry name" value="GLUTAMYL-TRNA(GLN) AMIDOTRANSFERASE SUBUNIT C, MITOCHONDRIAL"/>
    <property type="match status" value="1"/>
</dbReference>
<keyword evidence="1" id="KW-0436">Ligase</keyword>
<dbReference type="Pfam" id="PF02686">
    <property type="entry name" value="GatC"/>
    <property type="match status" value="1"/>
</dbReference>
<gene>
    <name evidence="1" type="primary">gatC</name>
    <name evidence="2" type="ORF">C0630_13430</name>
</gene>
<comment type="catalytic activity">
    <reaction evidence="1">
        <text>L-glutamyl-tRNA(Gln) + L-glutamine + ATP + H2O = L-glutaminyl-tRNA(Gln) + L-glutamate + ADP + phosphate + H(+)</text>
        <dbReference type="Rhea" id="RHEA:17521"/>
        <dbReference type="Rhea" id="RHEA-COMP:9681"/>
        <dbReference type="Rhea" id="RHEA-COMP:9684"/>
        <dbReference type="ChEBI" id="CHEBI:15377"/>
        <dbReference type="ChEBI" id="CHEBI:15378"/>
        <dbReference type="ChEBI" id="CHEBI:29985"/>
        <dbReference type="ChEBI" id="CHEBI:30616"/>
        <dbReference type="ChEBI" id="CHEBI:43474"/>
        <dbReference type="ChEBI" id="CHEBI:58359"/>
        <dbReference type="ChEBI" id="CHEBI:78520"/>
        <dbReference type="ChEBI" id="CHEBI:78521"/>
        <dbReference type="ChEBI" id="CHEBI:456216"/>
    </reaction>
</comment>
<dbReference type="InterPro" id="IPR003837">
    <property type="entry name" value="GatC"/>
</dbReference>
<comment type="catalytic activity">
    <reaction evidence="1">
        <text>L-aspartyl-tRNA(Asn) + L-glutamine + ATP + H2O = L-asparaginyl-tRNA(Asn) + L-glutamate + ADP + phosphate + 2 H(+)</text>
        <dbReference type="Rhea" id="RHEA:14513"/>
        <dbReference type="Rhea" id="RHEA-COMP:9674"/>
        <dbReference type="Rhea" id="RHEA-COMP:9677"/>
        <dbReference type="ChEBI" id="CHEBI:15377"/>
        <dbReference type="ChEBI" id="CHEBI:15378"/>
        <dbReference type="ChEBI" id="CHEBI:29985"/>
        <dbReference type="ChEBI" id="CHEBI:30616"/>
        <dbReference type="ChEBI" id="CHEBI:43474"/>
        <dbReference type="ChEBI" id="CHEBI:58359"/>
        <dbReference type="ChEBI" id="CHEBI:78515"/>
        <dbReference type="ChEBI" id="CHEBI:78516"/>
        <dbReference type="ChEBI" id="CHEBI:456216"/>
    </reaction>
</comment>
<dbReference type="NCBIfam" id="TIGR00135">
    <property type="entry name" value="gatC"/>
    <property type="match status" value="1"/>
</dbReference>
<dbReference type="GO" id="GO:0070681">
    <property type="term" value="P:glutaminyl-tRNAGln biosynthesis via transamidation"/>
    <property type="evidence" value="ECO:0007669"/>
    <property type="project" value="TreeGrafter"/>
</dbReference>
<reference evidence="2 3" key="1">
    <citation type="submission" date="2017-11" db="EMBL/GenBank/DDBJ databases">
        <title>Genome-resolved metagenomics identifies genetic mobility, metabolic interactions, and unexpected diversity in perchlorate-reducing communities.</title>
        <authorList>
            <person name="Barnum T.P."/>
            <person name="Figueroa I.A."/>
            <person name="Carlstrom C.I."/>
            <person name="Lucas L.N."/>
            <person name="Engelbrektson A.L."/>
            <person name="Coates J.D."/>
        </authorList>
    </citation>
    <scope>NUCLEOTIDE SEQUENCE [LARGE SCALE GENOMIC DNA]</scope>
    <source>
        <strain evidence="2">BM301</strain>
    </source>
</reference>
<evidence type="ECO:0000256" key="1">
    <source>
        <dbReference type="HAMAP-Rule" id="MF_00122"/>
    </source>
</evidence>
<dbReference type="GO" id="GO:0050566">
    <property type="term" value="F:asparaginyl-tRNA synthase (glutamine-hydrolyzing) activity"/>
    <property type="evidence" value="ECO:0007669"/>
    <property type="project" value="RHEA"/>
</dbReference>
<comment type="similarity">
    <text evidence="1">Belongs to the GatC family.</text>
</comment>
<proteinExistence type="inferred from homology"/>
<dbReference type="GO" id="GO:0050567">
    <property type="term" value="F:glutaminyl-tRNA synthase (glutamine-hydrolyzing) activity"/>
    <property type="evidence" value="ECO:0007669"/>
    <property type="project" value="UniProtKB-UniRule"/>
</dbReference>
<dbReference type="AlphaFoldDB" id="A0A2N6CTH2"/>
<organism evidence="2 3">
    <name type="scientific">Sedimenticola selenatireducens</name>
    <dbReference type="NCBI Taxonomy" id="191960"/>
    <lineage>
        <taxon>Bacteria</taxon>
        <taxon>Pseudomonadati</taxon>
        <taxon>Pseudomonadota</taxon>
        <taxon>Gammaproteobacteria</taxon>
        <taxon>Chromatiales</taxon>
        <taxon>Sedimenticolaceae</taxon>
        <taxon>Sedimenticola</taxon>
    </lineage>
</organism>
<comment type="subunit">
    <text evidence="1">Heterotrimer of A, B and C subunits.</text>
</comment>
<dbReference type="GO" id="GO:0005524">
    <property type="term" value="F:ATP binding"/>
    <property type="evidence" value="ECO:0007669"/>
    <property type="project" value="UniProtKB-KW"/>
</dbReference>
<keyword evidence="1" id="KW-0547">Nucleotide-binding</keyword>
<dbReference type="PANTHER" id="PTHR15004:SF0">
    <property type="entry name" value="GLUTAMYL-TRNA(GLN) AMIDOTRANSFERASE SUBUNIT C, MITOCHONDRIAL"/>
    <property type="match status" value="1"/>
</dbReference>
<evidence type="ECO:0000313" key="3">
    <source>
        <dbReference type="Proteomes" id="UP000235015"/>
    </source>
</evidence>
<dbReference type="GO" id="GO:0006450">
    <property type="term" value="P:regulation of translational fidelity"/>
    <property type="evidence" value="ECO:0007669"/>
    <property type="project" value="InterPro"/>
</dbReference>
<keyword evidence="2" id="KW-0808">Transferase</keyword>
<keyword evidence="1" id="KW-0648">Protein biosynthesis</keyword>
<dbReference type="Gene3D" id="1.10.20.60">
    <property type="entry name" value="Glu-tRNAGln amidotransferase C subunit, N-terminal domain"/>
    <property type="match status" value="1"/>
</dbReference>
<dbReference type="HAMAP" id="MF_00122">
    <property type="entry name" value="GatC"/>
    <property type="match status" value="1"/>
</dbReference>
<comment type="caution">
    <text evidence="2">The sequence shown here is derived from an EMBL/GenBank/DDBJ whole genome shotgun (WGS) entry which is preliminary data.</text>
</comment>
<dbReference type="EC" id="6.3.5.-" evidence="1"/>
<sequence>MSLERSDVEKIAHLARLAVSEDELDAVTSDLSNILHLVAQMDAADTAGVEPMAHPLHMAQRLRTDEVSETDQREKFQAIAPLTEDGLYLVPRVIE</sequence>
<dbReference type="SUPFAM" id="SSF141000">
    <property type="entry name" value="Glu-tRNAGln amidotransferase C subunit"/>
    <property type="match status" value="1"/>
</dbReference>
<dbReference type="GO" id="GO:0006412">
    <property type="term" value="P:translation"/>
    <property type="evidence" value="ECO:0007669"/>
    <property type="project" value="UniProtKB-UniRule"/>
</dbReference>
<dbReference type="STRING" id="1111735.GCA_000428045_01502"/>
<dbReference type="EMBL" id="PKUN01000023">
    <property type="protein sequence ID" value="PLX60465.1"/>
    <property type="molecule type" value="Genomic_DNA"/>
</dbReference>
<accession>A0A2N6CTH2</accession>
<dbReference type="InterPro" id="IPR036113">
    <property type="entry name" value="Asp/Glu-ADT_sf_sub_c"/>
</dbReference>
<protein>
    <recommendedName>
        <fullName evidence="1">Aspartyl/glutamyl-tRNA(Asn/Gln) amidotransferase subunit C</fullName>
        <shortName evidence="1">Asp/Glu-ADT subunit C</shortName>
        <ecNumber evidence="1">6.3.5.-</ecNumber>
    </recommendedName>
</protein>
<name>A0A2N6CTH2_9GAMM</name>
<dbReference type="GO" id="GO:0016740">
    <property type="term" value="F:transferase activity"/>
    <property type="evidence" value="ECO:0007669"/>
    <property type="project" value="UniProtKB-KW"/>
</dbReference>
<dbReference type="RefSeq" id="WP_273440029.1">
    <property type="nucleotide sequence ID" value="NZ_PKUN01000023.1"/>
</dbReference>
<dbReference type="Proteomes" id="UP000235015">
    <property type="component" value="Unassembled WGS sequence"/>
</dbReference>
<keyword evidence="1" id="KW-0067">ATP-binding</keyword>
<evidence type="ECO:0000313" key="2">
    <source>
        <dbReference type="EMBL" id="PLX60465.1"/>
    </source>
</evidence>